<feature type="domain" description="Helicase C-terminal" evidence="10">
    <location>
        <begin position="627"/>
        <end position="770"/>
    </location>
</feature>
<evidence type="ECO:0000313" key="12">
    <source>
        <dbReference type="Proteomes" id="UP000800093"/>
    </source>
</evidence>
<feature type="domain" description="RING-type" evidence="8">
    <location>
        <begin position="536"/>
        <end position="587"/>
    </location>
</feature>
<dbReference type="InterPro" id="IPR014001">
    <property type="entry name" value="Helicase_ATP-bd"/>
</dbReference>
<dbReference type="SUPFAM" id="SSF57850">
    <property type="entry name" value="RING/U-box"/>
    <property type="match status" value="1"/>
</dbReference>
<evidence type="ECO:0000256" key="1">
    <source>
        <dbReference type="ARBA" id="ARBA00022723"/>
    </source>
</evidence>
<comment type="caution">
    <text evidence="11">The sequence shown here is derived from an EMBL/GenBank/DDBJ whole genome shotgun (WGS) entry which is preliminary data.</text>
</comment>
<dbReference type="InterPro" id="IPR049730">
    <property type="entry name" value="SNF2/RAD54-like_C"/>
</dbReference>
<dbReference type="CDD" id="cd18793">
    <property type="entry name" value="SF2_C_SNF"/>
    <property type="match status" value="1"/>
</dbReference>
<evidence type="ECO:0000259" key="9">
    <source>
        <dbReference type="PROSITE" id="PS51192"/>
    </source>
</evidence>
<dbReference type="PROSITE" id="PS51192">
    <property type="entry name" value="HELICASE_ATP_BIND_1"/>
    <property type="match status" value="1"/>
</dbReference>
<dbReference type="EMBL" id="ML986663">
    <property type="protein sequence ID" value="KAF2261163.1"/>
    <property type="molecule type" value="Genomic_DNA"/>
</dbReference>
<evidence type="ECO:0000256" key="3">
    <source>
        <dbReference type="ARBA" id="ARBA00022771"/>
    </source>
</evidence>
<feature type="domain" description="Helicase ATP-binding" evidence="9">
    <location>
        <begin position="200"/>
        <end position="394"/>
    </location>
</feature>
<dbReference type="OrthoDB" id="448448at2759"/>
<dbReference type="PANTHER" id="PTHR45626:SF52">
    <property type="entry name" value="SINGLE-STRANDED DNA-DEPENDENT ATPASE (EUROFUNG)"/>
    <property type="match status" value="1"/>
</dbReference>
<reference evidence="12" key="1">
    <citation type="journal article" date="2020" name="Stud. Mycol.">
        <title>101 Dothideomycetes genomes: A test case for predicting lifestyles and emergence of pathogens.</title>
        <authorList>
            <person name="Haridas S."/>
            <person name="Albert R."/>
            <person name="Binder M."/>
            <person name="Bloem J."/>
            <person name="LaButti K."/>
            <person name="Salamov A."/>
            <person name="Andreopoulos B."/>
            <person name="Baker S."/>
            <person name="Barry K."/>
            <person name="Bills G."/>
            <person name="Bluhm B."/>
            <person name="Cannon C."/>
            <person name="Castanera R."/>
            <person name="Culley D."/>
            <person name="Daum C."/>
            <person name="Ezra D."/>
            <person name="Gonzalez J."/>
            <person name="Henrissat B."/>
            <person name="Kuo A."/>
            <person name="Liang C."/>
            <person name="Lipzen A."/>
            <person name="Lutzoni F."/>
            <person name="Magnuson J."/>
            <person name="Mondo S."/>
            <person name="Nolan M."/>
            <person name="Ohm R."/>
            <person name="Pangilinan J."/>
            <person name="Park H.-J."/>
            <person name="Ramirez L."/>
            <person name="Alfaro M."/>
            <person name="Sun H."/>
            <person name="Tritt A."/>
            <person name="Yoshinaga Y."/>
            <person name="Zwiers L.-H."/>
            <person name="Turgeon B."/>
            <person name="Goodwin S."/>
            <person name="Spatafora J."/>
            <person name="Crous P."/>
            <person name="Grigoriev I."/>
        </authorList>
    </citation>
    <scope>NUCLEOTIDE SEQUENCE [LARGE SCALE GENOMIC DNA]</scope>
    <source>
        <strain evidence="12">CBS 304.66</strain>
    </source>
</reference>
<dbReference type="GO" id="GO:0005634">
    <property type="term" value="C:nucleus"/>
    <property type="evidence" value="ECO:0007669"/>
    <property type="project" value="TreeGrafter"/>
</dbReference>
<keyword evidence="1" id="KW-0479">Metal-binding</keyword>
<evidence type="ECO:0000259" key="8">
    <source>
        <dbReference type="PROSITE" id="PS50089"/>
    </source>
</evidence>
<dbReference type="InterPro" id="IPR017907">
    <property type="entry name" value="Znf_RING_CS"/>
</dbReference>
<dbReference type="GO" id="GO:0005524">
    <property type="term" value="F:ATP binding"/>
    <property type="evidence" value="ECO:0007669"/>
    <property type="project" value="UniProtKB-KW"/>
</dbReference>
<protein>
    <submittedName>
        <fullName evidence="11">Uncharacterized protein</fullName>
    </submittedName>
</protein>
<keyword evidence="3 7" id="KW-0863">Zinc-finger</keyword>
<proteinExistence type="predicted"/>
<dbReference type="InterPro" id="IPR050628">
    <property type="entry name" value="SNF2_RAD54_helicase_TF"/>
</dbReference>
<organism evidence="11 12">
    <name type="scientific">Lojkania enalia</name>
    <dbReference type="NCBI Taxonomy" id="147567"/>
    <lineage>
        <taxon>Eukaryota</taxon>
        <taxon>Fungi</taxon>
        <taxon>Dikarya</taxon>
        <taxon>Ascomycota</taxon>
        <taxon>Pezizomycotina</taxon>
        <taxon>Dothideomycetes</taxon>
        <taxon>Pleosporomycetidae</taxon>
        <taxon>Pleosporales</taxon>
        <taxon>Pleosporales incertae sedis</taxon>
        <taxon>Lojkania</taxon>
    </lineage>
</organism>
<evidence type="ECO:0000256" key="2">
    <source>
        <dbReference type="ARBA" id="ARBA00022741"/>
    </source>
</evidence>
<dbReference type="Proteomes" id="UP000800093">
    <property type="component" value="Unassembled WGS sequence"/>
</dbReference>
<dbReference type="PROSITE" id="PS50089">
    <property type="entry name" value="ZF_RING_2"/>
    <property type="match status" value="1"/>
</dbReference>
<dbReference type="InterPro" id="IPR027417">
    <property type="entry name" value="P-loop_NTPase"/>
</dbReference>
<accession>A0A9P4N138</accession>
<evidence type="ECO:0000256" key="7">
    <source>
        <dbReference type="PROSITE-ProRule" id="PRU00175"/>
    </source>
</evidence>
<dbReference type="GO" id="GO:0016787">
    <property type="term" value="F:hydrolase activity"/>
    <property type="evidence" value="ECO:0007669"/>
    <property type="project" value="UniProtKB-KW"/>
</dbReference>
<dbReference type="GO" id="GO:0008270">
    <property type="term" value="F:zinc ion binding"/>
    <property type="evidence" value="ECO:0007669"/>
    <property type="project" value="UniProtKB-KW"/>
</dbReference>
<dbReference type="SUPFAM" id="SSF52540">
    <property type="entry name" value="P-loop containing nucleoside triphosphate hydrolases"/>
    <property type="match status" value="2"/>
</dbReference>
<keyword evidence="4" id="KW-0378">Hydrolase</keyword>
<keyword evidence="2" id="KW-0547">Nucleotide-binding</keyword>
<dbReference type="CDD" id="cd18008">
    <property type="entry name" value="DEXDc_SHPRH-like"/>
    <property type="match status" value="1"/>
</dbReference>
<dbReference type="Gene3D" id="3.40.50.10810">
    <property type="entry name" value="Tandem AAA-ATPase domain"/>
    <property type="match status" value="1"/>
</dbReference>
<dbReference type="InterPro" id="IPR001650">
    <property type="entry name" value="Helicase_C-like"/>
</dbReference>
<dbReference type="PROSITE" id="PS00518">
    <property type="entry name" value="ZF_RING_1"/>
    <property type="match status" value="1"/>
</dbReference>
<dbReference type="SMART" id="SM00490">
    <property type="entry name" value="HELICc"/>
    <property type="match status" value="1"/>
</dbReference>
<evidence type="ECO:0000256" key="4">
    <source>
        <dbReference type="ARBA" id="ARBA00022801"/>
    </source>
</evidence>
<dbReference type="GO" id="GO:0008094">
    <property type="term" value="F:ATP-dependent activity, acting on DNA"/>
    <property type="evidence" value="ECO:0007669"/>
    <property type="project" value="TreeGrafter"/>
</dbReference>
<dbReference type="Pfam" id="PF00176">
    <property type="entry name" value="SNF2-rel_dom"/>
    <property type="match status" value="1"/>
</dbReference>
<evidence type="ECO:0000256" key="6">
    <source>
        <dbReference type="ARBA" id="ARBA00022840"/>
    </source>
</evidence>
<evidence type="ECO:0000259" key="10">
    <source>
        <dbReference type="PROSITE" id="PS51194"/>
    </source>
</evidence>
<evidence type="ECO:0000256" key="5">
    <source>
        <dbReference type="ARBA" id="ARBA00022833"/>
    </source>
</evidence>
<dbReference type="InterPro" id="IPR000330">
    <property type="entry name" value="SNF2_N"/>
</dbReference>
<dbReference type="Pfam" id="PF00271">
    <property type="entry name" value="Helicase_C"/>
    <property type="match status" value="1"/>
</dbReference>
<dbReference type="PROSITE" id="PS51194">
    <property type="entry name" value="HELICASE_CTER"/>
    <property type="match status" value="1"/>
</dbReference>
<gene>
    <name evidence="11" type="ORF">CC78DRAFT_471061</name>
</gene>
<dbReference type="InterPro" id="IPR038718">
    <property type="entry name" value="SNF2-like_sf"/>
</dbReference>
<dbReference type="GO" id="GO:0006281">
    <property type="term" value="P:DNA repair"/>
    <property type="evidence" value="ECO:0007669"/>
    <property type="project" value="TreeGrafter"/>
</dbReference>
<dbReference type="Gene3D" id="3.40.50.300">
    <property type="entry name" value="P-loop containing nucleotide triphosphate hydrolases"/>
    <property type="match status" value="1"/>
</dbReference>
<evidence type="ECO:0000313" key="11">
    <source>
        <dbReference type="EMBL" id="KAF2261163.1"/>
    </source>
</evidence>
<sequence>MGEANSQLEKALENLSHTPIDFEVLAPVKPVRETISRAFKEKDAIVRVNVNVYGSAVHAGQIGRELSQCKLYLQKPDHMRKGYTYDNPHILKFPNFQSSSNDSIVQFEVGVGKKSEGNKVEIFKRTISEVYSSLTRGRKLVGLEGDERLKTPLLMHQKQALDFMSQRESGPIPEEFCLWKAYETEGQPCFRHAVTNQTARIPQTETGGGILADEMGMGKTLSILALILRTLKSAHKWALGIEDTLNATREILTKSKPEYRSRATLILASSDLMINEWLLEIERHFHHQISGSLKTIKYHGQYRETDVDRLRDADLVITTYHTLASDFASRKNPLNGIAWYRLVLDEAHIIRRQSTGLNRTVSHLTARFRWCLTGTPVQNRLEDIGSLFAFIRVNPFHNLSVFRKFIALPFDEGGKRREIAIERFTRLLDSMCLRRTKDLLHLPDQHDRVRSINFSVEEREQYEQTKKMMGRAIRNQAREFEHKSTLGMFQLQLQLRILCNHGTFQQPFSWHRRKRHLLDEREDMKNSLGGEGEVTCSNCRQTMPAFGTGSLFRHYADICKHVLCLECIEESMPSTQHELPTDCPLCSSLWGSMGNTNSHSQSQMLALSIDNDTYFRPEGQSSKIMALMQDVIIDLWKTKSIIFSCWTRTLDLIQMYLTRSSIDFQRIDGECSTARRERILDDFEKNPELRVLIMTTGTGAVGLNLAIANRVFIVEPQWNPSVENQAIARALRLGQEQSVQVTRYVVNGTVEQEMRSLQARKLELAGIAWE</sequence>
<name>A0A9P4N138_9PLEO</name>
<keyword evidence="5" id="KW-0862">Zinc</keyword>
<dbReference type="PANTHER" id="PTHR45626">
    <property type="entry name" value="TRANSCRIPTION TERMINATION FACTOR 2-RELATED"/>
    <property type="match status" value="1"/>
</dbReference>
<dbReference type="AlphaFoldDB" id="A0A9P4N138"/>
<keyword evidence="6" id="KW-0067">ATP-binding</keyword>
<dbReference type="InterPro" id="IPR001841">
    <property type="entry name" value="Znf_RING"/>
</dbReference>
<keyword evidence="12" id="KW-1185">Reference proteome</keyword>
<dbReference type="SMART" id="SM00487">
    <property type="entry name" value="DEXDc"/>
    <property type="match status" value="1"/>
</dbReference>